<dbReference type="Pfam" id="PF00264">
    <property type="entry name" value="Tyrosinase"/>
    <property type="match status" value="1"/>
</dbReference>
<accession>A0A9X0AXG5</accession>
<evidence type="ECO:0000256" key="2">
    <source>
        <dbReference type="ARBA" id="ARBA00023008"/>
    </source>
</evidence>
<sequence>MHNSDSKSECRSEKELYDFELKGNSEKFDDSETIALLPLALVSETSSLRCTRSQIFQQQVPAVRHEWRDLNQGEQANYIDAVECLSTHASVSNLKGTWHDDFSRIHRHIGLTTHFSAAFLAWHRYFIHVYETVLKKQCNYHGNLPYESPSLPLPRADKICRYWDWSLDSSDLYASPVWDNTTGFGGNSNITLPPTLNYGRCVDSGPFADLVVQYEDGYTLPHCLTRAFAEEGFHGYSSSDVQNTTLEAILNIVDYEDFYEAVESGPHDTIPNMVRGDFWILTAPNDPIFFLHHANLDRLWWLWQQRNLTVRLSEYTGPARNGSAEEASLTNVLPMVGFAGDTKVADAIDTSKGLLCYSY</sequence>
<dbReference type="SUPFAM" id="SSF48056">
    <property type="entry name" value="Di-copper centre-containing domain"/>
    <property type="match status" value="1"/>
</dbReference>
<dbReference type="EMBL" id="JAPEIS010000001">
    <property type="protein sequence ID" value="KAJ8070717.1"/>
    <property type="molecule type" value="Genomic_DNA"/>
</dbReference>
<dbReference type="Gene3D" id="1.10.1280.10">
    <property type="entry name" value="Di-copper center containing domain from catechol oxidase"/>
    <property type="match status" value="1"/>
</dbReference>
<dbReference type="InterPro" id="IPR008922">
    <property type="entry name" value="Di-copper_centre_dom_sf"/>
</dbReference>
<keyword evidence="5" id="KW-1185">Reference proteome</keyword>
<dbReference type="PANTHER" id="PTHR11474">
    <property type="entry name" value="TYROSINASE FAMILY MEMBER"/>
    <property type="match status" value="1"/>
</dbReference>
<organism evidence="4 5">
    <name type="scientific">Sclerotinia nivalis</name>
    <dbReference type="NCBI Taxonomy" id="352851"/>
    <lineage>
        <taxon>Eukaryota</taxon>
        <taxon>Fungi</taxon>
        <taxon>Dikarya</taxon>
        <taxon>Ascomycota</taxon>
        <taxon>Pezizomycotina</taxon>
        <taxon>Leotiomycetes</taxon>
        <taxon>Helotiales</taxon>
        <taxon>Sclerotiniaceae</taxon>
        <taxon>Sclerotinia</taxon>
    </lineage>
</organism>
<evidence type="ECO:0000313" key="5">
    <source>
        <dbReference type="Proteomes" id="UP001152300"/>
    </source>
</evidence>
<proteinExistence type="predicted"/>
<dbReference type="PRINTS" id="PR00092">
    <property type="entry name" value="TYROSINASE"/>
</dbReference>
<evidence type="ECO:0000256" key="1">
    <source>
        <dbReference type="ARBA" id="ARBA00022723"/>
    </source>
</evidence>
<name>A0A9X0AXG5_9HELO</name>
<dbReference type="Proteomes" id="UP001152300">
    <property type="component" value="Unassembled WGS sequence"/>
</dbReference>
<dbReference type="InterPro" id="IPR050316">
    <property type="entry name" value="Tyrosinase/Hemocyanin"/>
</dbReference>
<dbReference type="GO" id="GO:0016491">
    <property type="term" value="F:oxidoreductase activity"/>
    <property type="evidence" value="ECO:0007669"/>
    <property type="project" value="InterPro"/>
</dbReference>
<dbReference type="PROSITE" id="PS00498">
    <property type="entry name" value="TYROSINASE_2"/>
    <property type="match status" value="1"/>
</dbReference>
<dbReference type="AlphaFoldDB" id="A0A9X0AXG5"/>
<reference evidence="4" key="1">
    <citation type="submission" date="2022-11" db="EMBL/GenBank/DDBJ databases">
        <title>Genome Resource of Sclerotinia nivalis Strain SnTB1, a Plant Pathogen Isolated from American Ginseng.</title>
        <authorList>
            <person name="Fan S."/>
        </authorList>
    </citation>
    <scope>NUCLEOTIDE SEQUENCE</scope>
    <source>
        <strain evidence="4">SnTB1</strain>
    </source>
</reference>
<dbReference type="OrthoDB" id="6132182at2759"/>
<evidence type="ECO:0000259" key="3">
    <source>
        <dbReference type="PROSITE" id="PS00498"/>
    </source>
</evidence>
<comment type="caution">
    <text evidence="4">The sequence shown here is derived from an EMBL/GenBank/DDBJ whole genome shotgun (WGS) entry which is preliminary data.</text>
</comment>
<dbReference type="GO" id="GO:0046872">
    <property type="term" value="F:metal ion binding"/>
    <property type="evidence" value="ECO:0007669"/>
    <property type="project" value="UniProtKB-KW"/>
</dbReference>
<feature type="domain" description="Tyrosinase copper-binding" evidence="3">
    <location>
        <begin position="286"/>
        <end position="297"/>
    </location>
</feature>
<gene>
    <name evidence="4" type="ORF">OCU04_001088</name>
</gene>
<keyword evidence="2" id="KW-0186">Copper</keyword>
<protein>
    <recommendedName>
        <fullName evidence="3">Tyrosinase copper-binding domain-containing protein</fullName>
    </recommendedName>
</protein>
<dbReference type="InterPro" id="IPR002227">
    <property type="entry name" value="Tyrosinase_Cu-bd"/>
</dbReference>
<keyword evidence="1" id="KW-0479">Metal-binding</keyword>
<dbReference type="PANTHER" id="PTHR11474:SF126">
    <property type="entry name" value="TYROSINASE-LIKE PROTEIN TYR-1-RELATED"/>
    <property type="match status" value="1"/>
</dbReference>
<evidence type="ECO:0000313" key="4">
    <source>
        <dbReference type="EMBL" id="KAJ8070717.1"/>
    </source>
</evidence>